<gene>
    <name evidence="2" type="ORF">IAD24_03850</name>
</gene>
<feature type="non-terminal residue" evidence="2">
    <location>
        <position position="133"/>
    </location>
</feature>
<dbReference type="InterPro" id="IPR048402">
    <property type="entry name" value="YpeB_N"/>
</dbReference>
<reference evidence="2" key="1">
    <citation type="submission" date="2020-10" db="EMBL/GenBank/DDBJ databases">
        <authorList>
            <person name="Gilroy R."/>
        </authorList>
    </citation>
    <scope>NUCLEOTIDE SEQUENCE</scope>
    <source>
        <strain evidence="2">ChiGjej2B2-16831</strain>
    </source>
</reference>
<proteinExistence type="predicted"/>
<reference evidence="2" key="2">
    <citation type="journal article" date="2021" name="PeerJ">
        <title>Extensive microbial diversity within the chicken gut microbiome revealed by metagenomics and culture.</title>
        <authorList>
            <person name="Gilroy R."/>
            <person name="Ravi A."/>
            <person name="Getino M."/>
            <person name="Pursley I."/>
            <person name="Horton D.L."/>
            <person name="Alikhan N.F."/>
            <person name="Baker D."/>
            <person name="Gharbi K."/>
            <person name="Hall N."/>
            <person name="Watson M."/>
            <person name="Adriaenssens E.M."/>
            <person name="Foster-Nyarko E."/>
            <person name="Jarju S."/>
            <person name="Secka A."/>
            <person name="Antonio M."/>
            <person name="Oren A."/>
            <person name="Chaudhuri R.R."/>
            <person name="La Ragione R."/>
            <person name="Hildebrand F."/>
            <person name="Pallen M.J."/>
        </authorList>
    </citation>
    <scope>NUCLEOTIDE SEQUENCE</scope>
    <source>
        <strain evidence="2">ChiGjej2B2-16831</strain>
    </source>
</reference>
<feature type="domain" description="Sporulation protein YpeB N-terminal" evidence="1">
    <location>
        <begin position="46"/>
        <end position="132"/>
    </location>
</feature>
<protein>
    <submittedName>
        <fullName evidence="2">Germination protein YpeB</fullName>
    </submittedName>
</protein>
<evidence type="ECO:0000259" key="1">
    <source>
        <dbReference type="Pfam" id="PF20769"/>
    </source>
</evidence>
<name>A0A9D1STI5_9FIRM</name>
<evidence type="ECO:0000313" key="3">
    <source>
        <dbReference type="Proteomes" id="UP000824128"/>
    </source>
</evidence>
<dbReference type="EMBL" id="DVNZ01000122">
    <property type="protein sequence ID" value="HIU94272.1"/>
    <property type="molecule type" value="Genomic_DNA"/>
</dbReference>
<dbReference type="PROSITE" id="PS51257">
    <property type="entry name" value="PROKAR_LIPOPROTEIN"/>
    <property type="match status" value="1"/>
</dbReference>
<comment type="caution">
    <text evidence="2">The sequence shown here is derived from an EMBL/GenBank/DDBJ whole genome shotgun (WGS) entry which is preliminary data.</text>
</comment>
<organism evidence="2 3">
    <name type="scientific">Candidatus Aphodomorpha intestinavium</name>
    <dbReference type="NCBI Taxonomy" id="2840672"/>
    <lineage>
        <taxon>Bacteria</taxon>
        <taxon>Bacillati</taxon>
        <taxon>Bacillota</taxon>
        <taxon>Clostridia</taxon>
        <taxon>Eubacteriales</taxon>
        <taxon>Candidatus Aphodomorpha</taxon>
    </lineage>
</organism>
<dbReference type="AlphaFoldDB" id="A0A9D1STI5"/>
<dbReference type="Proteomes" id="UP000824128">
    <property type="component" value="Unassembled WGS sequence"/>
</dbReference>
<sequence>MEKGIARAGRGGRAARIAAAAAMAVLAAALVGACLWGAGQSARADALEEGMRAVYRQAFLQLSDNVHDMQTSLKKLMVVSSPRQHVLLLDDVWRLSGAAAENLACLPVPHPDTEAFNRFVVQTGDYARALATR</sequence>
<evidence type="ECO:0000313" key="2">
    <source>
        <dbReference type="EMBL" id="HIU94272.1"/>
    </source>
</evidence>
<dbReference type="Pfam" id="PF20769">
    <property type="entry name" value="YPEB_N"/>
    <property type="match status" value="1"/>
</dbReference>
<accession>A0A9D1STI5</accession>